<evidence type="ECO:0000256" key="5">
    <source>
        <dbReference type="ARBA" id="ARBA00022617"/>
    </source>
</evidence>
<comment type="subcellular location">
    <subcellularLocation>
        <location evidence="2">Cell membrane</location>
        <topology evidence="2">Multi-pass membrane protein</topology>
    </subcellularLocation>
</comment>
<keyword evidence="4" id="KW-1003">Cell membrane</keyword>
<dbReference type="PANTHER" id="PTHR30529:SF1">
    <property type="entry name" value="CYTOCHROME B561 HOMOLOG 2"/>
    <property type="match status" value="1"/>
</dbReference>
<dbReference type="GO" id="GO:0009055">
    <property type="term" value="F:electron transfer activity"/>
    <property type="evidence" value="ECO:0007669"/>
    <property type="project" value="InterPro"/>
</dbReference>
<evidence type="ECO:0000256" key="1">
    <source>
        <dbReference type="ARBA" id="ARBA00001970"/>
    </source>
</evidence>
<keyword evidence="11 13" id="KW-0472">Membrane</keyword>
<accession>A0A511QFQ4</accession>
<dbReference type="GO" id="GO:0020037">
    <property type="term" value="F:heme binding"/>
    <property type="evidence" value="ECO:0007669"/>
    <property type="project" value="TreeGrafter"/>
</dbReference>
<dbReference type="SUPFAM" id="SSF81342">
    <property type="entry name" value="Transmembrane di-heme cytochromes"/>
    <property type="match status" value="1"/>
</dbReference>
<dbReference type="InterPro" id="IPR052168">
    <property type="entry name" value="Cytochrome_b561_oxidase"/>
</dbReference>
<dbReference type="Proteomes" id="UP000321922">
    <property type="component" value="Unassembled WGS sequence"/>
</dbReference>
<keyword evidence="3" id="KW-0813">Transport</keyword>
<dbReference type="Pfam" id="PF01292">
    <property type="entry name" value="Ni_hydr_CYTB"/>
    <property type="match status" value="1"/>
</dbReference>
<evidence type="ECO:0000259" key="14">
    <source>
        <dbReference type="Pfam" id="PF01292"/>
    </source>
</evidence>
<keyword evidence="10" id="KW-0408">Iron</keyword>
<evidence type="ECO:0000256" key="8">
    <source>
        <dbReference type="ARBA" id="ARBA00022982"/>
    </source>
</evidence>
<evidence type="ECO:0000256" key="11">
    <source>
        <dbReference type="ARBA" id="ARBA00023136"/>
    </source>
</evidence>
<evidence type="ECO:0000256" key="7">
    <source>
        <dbReference type="ARBA" id="ARBA00022723"/>
    </source>
</evidence>
<evidence type="ECO:0000256" key="10">
    <source>
        <dbReference type="ARBA" id="ARBA00023004"/>
    </source>
</evidence>
<comment type="caution">
    <text evidence="15">The sequence shown here is derived from an EMBL/GenBank/DDBJ whole genome shotgun (WGS) entry which is preliminary data.</text>
</comment>
<name>A0A511QFQ4_9VIBR</name>
<feature type="transmembrane region" description="Helical" evidence="13">
    <location>
        <begin position="12"/>
        <end position="31"/>
    </location>
</feature>
<evidence type="ECO:0000256" key="12">
    <source>
        <dbReference type="ARBA" id="ARBA00037975"/>
    </source>
</evidence>
<comment type="similarity">
    <text evidence="12">Belongs to the cytochrome b561 family.</text>
</comment>
<feature type="transmembrane region" description="Helical" evidence="13">
    <location>
        <begin position="137"/>
        <end position="157"/>
    </location>
</feature>
<organism evidence="15 16">
    <name type="scientific">Vibrio sagamiensis NBRC 104589</name>
    <dbReference type="NCBI Taxonomy" id="1219064"/>
    <lineage>
        <taxon>Bacteria</taxon>
        <taxon>Pseudomonadati</taxon>
        <taxon>Pseudomonadota</taxon>
        <taxon>Gammaproteobacteria</taxon>
        <taxon>Vibrionales</taxon>
        <taxon>Vibrionaceae</taxon>
        <taxon>Vibrio</taxon>
    </lineage>
</organism>
<evidence type="ECO:0000256" key="2">
    <source>
        <dbReference type="ARBA" id="ARBA00004651"/>
    </source>
</evidence>
<keyword evidence="5" id="KW-0349">Heme</keyword>
<dbReference type="RefSeq" id="WP_039982268.1">
    <property type="nucleotide sequence ID" value="NZ_BAOJ01000098.1"/>
</dbReference>
<keyword evidence="8" id="KW-0249">Electron transport</keyword>
<keyword evidence="9 13" id="KW-1133">Transmembrane helix</keyword>
<dbReference type="AlphaFoldDB" id="A0A511QFQ4"/>
<reference evidence="15 16" key="1">
    <citation type="submission" date="2019-07" db="EMBL/GenBank/DDBJ databases">
        <title>Whole genome shotgun sequence of Vibrio sagamiensis NBRC 104589.</title>
        <authorList>
            <person name="Hosoyama A."/>
            <person name="Uohara A."/>
            <person name="Ohji S."/>
            <person name="Ichikawa N."/>
        </authorList>
    </citation>
    <scope>NUCLEOTIDE SEQUENCE [LARGE SCALE GENOMIC DNA]</scope>
    <source>
        <strain evidence="15 16">NBRC 104589</strain>
    </source>
</reference>
<sequence length="176" mass="19926">MTKSYNLIARLMHWASAIVIFIMFGVGLWMVDLSYYSKWYQLAPHYHRSIGILLSAFILARILWKFTSQSPEIEGKRYEIILAKSAHALMYVMLGVIFISGYLISTSDGRGIDVFNWFTVPSAGALFTEQSDISGDIHFYTAVTLMVLVSLHVLAALKHHFIDKDDTLKKMLGASK</sequence>
<keyword evidence="7" id="KW-0479">Metal-binding</keyword>
<evidence type="ECO:0000256" key="6">
    <source>
        <dbReference type="ARBA" id="ARBA00022692"/>
    </source>
</evidence>
<gene>
    <name evidence="15" type="ORF">VSA01S_22520</name>
</gene>
<proteinExistence type="inferred from homology"/>
<dbReference type="PANTHER" id="PTHR30529">
    <property type="entry name" value="CYTOCHROME B561"/>
    <property type="match status" value="1"/>
</dbReference>
<keyword evidence="16" id="KW-1185">Reference proteome</keyword>
<dbReference type="InterPro" id="IPR011577">
    <property type="entry name" value="Cyt_b561_bac/Ni-Hgenase"/>
</dbReference>
<dbReference type="InterPro" id="IPR016174">
    <property type="entry name" value="Di-haem_cyt_TM"/>
</dbReference>
<feature type="domain" description="Cytochrome b561 bacterial/Ni-hydrogenase" evidence="14">
    <location>
        <begin position="5"/>
        <end position="173"/>
    </location>
</feature>
<evidence type="ECO:0000313" key="15">
    <source>
        <dbReference type="EMBL" id="GEM76140.1"/>
    </source>
</evidence>
<evidence type="ECO:0000256" key="3">
    <source>
        <dbReference type="ARBA" id="ARBA00022448"/>
    </source>
</evidence>
<evidence type="ECO:0000256" key="13">
    <source>
        <dbReference type="SAM" id="Phobius"/>
    </source>
</evidence>
<dbReference type="GO" id="GO:0022904">
    <property type="term" value="P:respiratory electron transport chain"/>
    <property type="evidence" value="ECO:0007669"/>
    <property type="project" value="InterPro"/>
</dbReference>
<comment type="cofactor">
    <cofactor evidence="1">
        <name>heme b</name>
        <dbReference type="ChEBI" id="CHEBI:60344"/>
    </cofactor>
</comment>
<dbReference type="GO" id="GO:0046872">
    <property type="term" value="F:metal ion binding"/>
    <property type="evidence" value="ECO:0007669"/>
    <property type="project" value="UniProtKB-KW"/>
</dbReference>
<protein>
    <submittedName>
        <fullName evidence="15">Cytochrome b</fullName>
    </submittedName>
</protein>
<dbReference type="Gene3D" id="1.20.950.20">
    <property type="entry name" value="Transmembrane di-heme cytochromes, Chain C"/>
    <property type="match status" value="1"/>
</dbReference>
<feature type="transmembrane region" description="Helical" evidence="13">
    <location>
        <begin position="85"/>
        <end position="104"/>
    </location>
</feature>
<evidence type="ECO:0000256" key="4">
    <source>
        <dbReference type="ARBA" id="ARBA00022475"/>
    </source>
</evidence>
<dbReference type="GO" id="GO:0005886">
    <property type="term" value="C:plasma membrane"/>
    <property type="evidence" value="ECO:0007669"/>
    <property type="project" value="UniProtKB-SubCell"/>
</dbReference>
<dbReference type="OrthoDB" id="9793784at2"/>
<feature type="transmembrane region" description="Helical" evidence="13">
    <location>
        <begin position="46"/>
        <end position="64"/>
    </location>
</feature>
<dbReference type="EMBL" id="BJXJ01000020">
    <property type="protein sequence ID" value="GEM76140.1"/>
    <property type="molecule type" value="Genomic_DNA"/>
</dbReference>
<evidence type="ECO:0000256" key="9">
    <source>
        <dbReference type="ARBA" id="ARBA00022989"/>
    </source>
</evidence>
<evidence type="ECO:0000313" key="16">
    <source>
        <dbReference type="Proteomes" id="UP000321922"/>
    </source>
</evidence>
<keyword evidence="6 13" id="KW-0812">Transmembrane</keyword>